<feature type="chain" id="PRO_5037804394" evidence="1">
    <location>
        <begin position="23"/>
        <end position="420"/>
    </location>
</feature>
<proteinExistence type="predicted"/>
<evidence type="ECO:0000256" key="1">
    <source>
        <dbReference type="SAM" id="SignalP"/>
    </source>
</evidence>
<dbReference type="InterPro" id="IPR010297">
    <property type="entry name" value="DUF900_hydrolase"/>
</dbReference>
<dbReference type="EMBL" id="JAEPWM010000001">
    <property type="protein sequence ID" value="MBK6005471.1"/>
    <property type="molecule type" value="Genomic_DNA"/>
</dbReference>
<dbReference type="PANTHER" id="PTHR36513">
    <property type="entry name" value="ABC TRANSMEMBRANE TYPE-1 DOMAIN-CONTAINING PROTEIN"/>
    <property type="match status" value="1"/>
</dbReference>
<dbReference type="Gene3D" id="3.40.50.1820">
    <property type="entry name" value="alpha/beta hydrolase"/>
    <property type="match status" value="1"/>
</dbReference>
<keyword evidence="2" id="KW-0378">Hydrolase</keyword>
<dbReference type="AlphaFoldDB" id="A0A934TQ32"/>
<evidence type="ECO:0000313" key="3">
    <source>
        <dbReference type="Proteomes" id="UP000630528"/>
    </source>
</evidence>
<keyword evidence="1" id="KW-0732">Signal</keyword>
<dbReference type="Pfam" id="PF05990">
    <property type="entry name" value="DUF900"/>
    <property type="match status" value="1"/>
</dbReference>
<dbReference type="InterPro" id="IPR029058">
    <property type="entry name" value="AB_hydrolase_fold"/>
</dbReference>
<name>A0A934TQ32_9BURK</name>
<reference evidence="2" key="2">
    <citation type="submission" date="2021-01" db="EMBL/GenBank/DDBJ databases">
        <authorList>
            <person name="Kang M."/>
        </authorList>
    </citation>
    <scope>NUCLEOTIDE SEQUENCE</scope>
    <source>
        <strain evidence="2">KACC 17527</strain>
    </source>
</reference>
<gene>
    <name evidence="2" type="ORF">JJB11_05155</name>
</gene>
<accession>A0A934TQ32</accession>
<evidence type="ECO:0000313" key="2">
    <source>
        <dbReference type="EMBL" id="MBK6005471.1"/>
    </source>
</evidence>
<sequence length="420" mass="46194">MSPPRRLLAALAAVLLAGCAPVVPHLTPSPAVIKDPRIDFERHLQPALKTTQLPVFFATTRQATDGPEHFGNDQADGVTLGIATVRLGEPGWTWPELVASDLASTVDEPRPGAVELVQSLGQAGRDDALTEADREFIASIDAQIARSPNRSVVLYVHGYRVTFDEVAVQMGSFAHYLGQGATVTFQWPTDTKFWNYVSDCPQARRSIPQIARMVALLSRTQARQVNLLAYSCGSPLLASALAQLREQHADMDAAALQQRFRIGNVIFAASDVDLKTFAREHVKPALDLSQQVIVYFSRADRALGFSSLIAGASRLGDPDLKDLEELSPEELAVMAENPHFQAVDVTDVRGAHEMGGMKGHGYWYANEVISTDVMLSLRYPIPPQQRCLKNKVGTRVWSIPEDYVDCVATRLLQVYPQLRR</sequence>
<dbReference type="SUPFAM" id="SSF53474">
    <property type="entry name" value="alpha/beta-Hydrolases"/>
    <property type="match status" value="1"/>
</dbReference>
<dbReference type="PROSITE" id="PS51257">
    <property type="entry name" value="PROKAR_LIPOPROTEIN"/>
    <property type="match status" value="1"/>
</dbReference>
<protein>
    <submittedName>
        <fullName evidence="2">Alpha/beta hydrolase</fullName>
    </submittedName>
</protein>
<feature type="signal peptide" evidence="1">
    <location>
        <begin position="1"/>
        <end position="22"/>
    </location>
</feature>
<dbReference type="RefSeq" id="WP_201166806.1">
    <property type="nucleotide sequence ID" value="NZ_JAEPWM010000001.1"/>
</dbReference>
<dbReference type="Proteomes" id="UP000630528">
    <property type="component" value="Unassembled WGS sequence"/>
</dbReference>
<dbReference type="PANTHER" id="PTHR36513:SF1">
    <property type="entry name" value="TRANSMEMBRANE PROTEIN"/>
    <property type="match status" value="1"/>
</dbReference>
<keyword evidence="3" id="KW-1185">Reference proteome</keyword>
<organism evidence="2 3">
    <name type="scientific">Ramlibacter ginsenosidimutans</name>
    <dbReference type="NCBI Taxonomy" id="502333"/>
    <lineage>
        <taxon>Bacteria</taxon>
        <taxon>Pseudomonadati</taxon>
        <taxon>Pseudomonadota</taxon>
        <taxon>Betaproteobacteria</taxon>
        <taxon>Burkholderiales</taxon>
        <taxon>Comamonadaceae</taxon>
        <taxon>Ramlibacter</taxon>
    </lineage>
</organism>
<dbReference type="GO" id="GO:0016787">
    <property type="term" value="F:hydrolase activity"/>
    <property type="evidence" value="ECO:0007669"/>
    <property type="project" value="UniProtKB-KW"/>
</dbReference>
<reference evidence="2" key="1">
    <citation type="journal article" date="2012" name="J. Microbiol. Biotechnol.">
        <title>Ramlibacter ginsenosidimutans sp. nov., with ginsenoside-converting activity.</title>
        <authorList>
            <person name="Wang L."/>
            <person name="An D.S."/>
            <person name="Kim S.G."/>
            <person name="Jin F.X."/>
            <person name="Kim S.C."/>
            <person name="Lee S.T."/>
            <person name="Im W.T."/>
        </authorList>
    </citation>
    <scope>NUCLEOTIDE SEQUENCE</scope>
    <source>
        <strain evidence="2">KACC 17527</strain>
    </source>
</reference>
<comment type="caution">
    <text evidence="2">The sequence shown here is derived from an EMBL/GenBank/DDBJ whole genome shotgun (WGS) entry which is preliminary data.</text>
</comment>